<dbReference type="Proteomes" id="UP000694005">
    <property type="component" value="Chromosome A02"/>
</dbReference>
<proteinExistence type="predicted"/>
<dbReference type="Pfam" id="PF13456">
    <property type="entry name" value="RVT_3"/>
    <property type="match status" value="1"/>
</dbReference>
<sequence length="118" mass="13910">MVADTEYIVDGSWTVESPYSGYGWIWLDEMGNEKDMVLRNKKRCLSPLHLELDALIWYMENMIQHTTCQHYGKDCKQLIAMIKDLTAWPGFSTSFTFQGQKTKQPTFYPRRCKLFTRV</sequence>
<dbReference type="InterPro" id="IPR002156">
    <property type="entry name" value="RNaseH_domain"/>
</dbReference>
<dbReference type="AlphaFoldDB" id="A0A3P6AKX5"/>
<reference evidence="3" key="1">
    <citation type="submission" date="2018-11" db="EMBL/GenBank/DDBJ databases">
        <authorList>
            <consortium name="Genoscope - CEA"/>
            <person name="William W."/>
        </authorList>
    </citation>
    <scope>NUCLEOTIDE SEQUENCE</scope>
</reference>
<organism evidence="3">
    <name type="scientific">Brassica campestris</name>
    <name type="common">Field mustard</name>
    <dbReference type="NCBI Taxonomy" id="3711"/>
    <lineage>
        <taxon>Eukaryota</taxon>
        <taxon>Viridiplantae</taxon>
        <taxon>Streptophyta</taxon>
        <taxon>Embryophyta</taxon>
        <taxon>Tracheophyta</taxon>
        <taxon>Spermatophyta</taxon>
        <taxon>Magnoliopsida</taxon>
        <taxon>eudicotyledons</taxon>
        <taxon>Gunneridae</taxon>
        <taxon>Pentapetalae</taxon>
        <taxon>rosids</taxon>
        <taxon>malvids</taxon>
        <taxon>Brassicales</taxon>
        <taxon>Brassicaceae</taxon>
        <taxon>Brassiceae</taxon>
        <taxon>Brassica</taxon>
    </lineage>
</organism>
<evidence type="ECO:0000313" key="2">
    <source>
        <dbReference type="EMBL" id="CAG7894531.1"/>
    </source>
</evidence>
<gene>
    <name evidence="3" type="ORF">BRAA02T07810Z</name>
    <name evidence="2" type="ORF">BRAPAZ1V2_A02P34830.2</name>
</gene>
<dbReference type="Gramene" id="A02p34830.2_BraZ1">
    <property type="protein sequence ID" value="A02p34830.2_BraZ1.CDS"/>
    <property type="gene ID" value="A02g34830.2_BraZ1"/>
</dbReference>
<dbReference type="GO" id="GO:0003676">
    <property type="term" value="F:nucleic acid binding"/>
    <property type="evidence" value="ECO:0007669"/>
    <property type="project" value="InterPro"/>
</dbReference>
<feature type="domain" description="RNase H type-1" evidence="1">
    <location>
        <begin position="9"/>
        <end position="85"/>
    </location>
</feature>
<evidence type="ECO:0000259" key="1">
    <source>
        <dbReference type="Pfam" id="PF13456"/>
    </source>
</evidence>
<evidence type="ECO:0000313" key="3">
    <source>
        <dbReference type="EMBL" id="VDC90415.1"/>
    </source>
</evidence>
<accession>A0A3P6AKX5</accession>
<dbReference type="EMBL" id="LR031573">
    <property type="protein sequence ID" value="VDC90415.1"/>
    <property type="molecule type" value="Genomic_DNA"/>
</dbReference>
<protein>
    <recommendedName>
        <fullName evidence="1">RNase H type-1 domain-containing protein</fullName>
    </recommendedName>
</protein>
<dbReference type="GO" id="GO:0004523">
    <property type="term" value="F:RNA-DNA hybrid ribonuclease activity"/>
    <property type="evidence" value="ECO:0007669"/>
    <property type="project" value="InterPro"/>
</dbReference>
<name>A0A3P6AKX5_BRACM</name>
<dbReference type="EMBL" id="LS974618">
    <property type="protein sequence ID" value="CAG7894531.1"/>
    <property type="molecule type" value="Genomic_DNA"/>
</dbReference>